<dbReference type="InterPro" id="IPR027417">
    <property type="entry name" value="P-loop_NTPase"/>
</dbReference>
<evidence type="ECO:0000256" key="3">
    <source>
        <dbReference type="SAM" id="MobiDB-lite"/>
    </source>
</evidence>
<dbReference type="Gene3D" id="1.10.1780.10">
    <property type="entry name" value="Clp, N-terminal domain"/>
    <property type="match status" value="1"/>
</dbReference>
<dbReference type="InterPro" id="IPR058680">
    <property type="entry name" value="NBD_SMAX1-like"/>
</dbReference>
<dbReference type="EnsemblPlants" id="EMT27744">
    <property type="protein sequence ID" value="EMT27744"/>
    <property type="gene ID" value="F775_12431"/>
</dbReference>
<dbReference type="Gene3D" id="3.40.50.300">
    <property type="entry name" value="P-loop containing nucleotide triphosphate hydrolases"/>
    <property type="match status" value="1"/>
</dbReference>
<dbReference type="ExpressionAtlas" id="M8C0K8">
    <property type="expression patterns" value="baseline"/>
</dbReference>
<feature type="compositionally biased region" description="Polar residues" evidence="3">
    <location>
        <begin position="748"/>
        <end position="760"/>
    </location>
</feature>
<dbReference type="PANTHER" id="PTHR43572">
    <property type="entry name" value="CHAPERONE PROTEIN CLPD, CHLOROPLASTIC"/>
    <property type="match status" value="1"/>
</dbReference>
<reference evidence="5" key="1">
    <citation type="submission" date="2015-06" db="UniProtKB">
        <authorList>
            <consortium name="EnsemblPlants"/>
        </authorList>
    </citation>
    <scope>IDENTIFICATION</scope>
</reference>
<feature type="compositionally biased region" description="Low complexity" evidence="3">
    <location>
        <begin position="730"/>
        <end position="747"/>
    </location>
</feature>
<evidence type="ECO:0000313" key="5">
    <source>
        <dbReference type="EnsemblPlants" id="EMT27744"/>
    </source>
</evidence>
<proteinExistence type="inferred from homology"/>
<feature type="region of interest" description="Disordered" evidence="3">
    <location>
        <begin position="419"/>
        <end position="449"/>
    </location>
</feature>
<feature type="compositionally biased region" description="Polar residues" evidence="3">
    <location>
        <begin position="423"/>
        <end position="444"/>
    </location>
</feature>
<dbReference type="Pfam" id="PF23569">
    <property type="entry name" value="NBD_SMAX1"/>
    <property type="match status" value="1"/>
</dbReference>
<dbReference type="PANTHER" id="PTHR43572:SF58">
    <property type="entry name" value="CLP R DOMAIN-CONTAINING PROTEIN"/>
    <property type="match status" value="1"/>
</dbReference>
<name>M8C0K8_AEGTA</name>
<organism evidence="5">
    <name type="scientific">Aegilops tauschii</name>
    <name type="common">Tausch's goatgrass</name>
    <name type="synonym">Aegilops squarrosa</name>
    <dbReference type="NCBI Taxonomy" id="37682"/>
    <lineage>
        <taxon>Eukaryota</taxon>
        <taxon>Viridiplantae</taxon>
        <taxon>Streptophyta</taxon>
        <taxon>Embryophyta</taxon>
        <taxon>Tracheophyta</taxon>
        <taxon>Spermatophyta</taxon>
        <taxon>Magnoliopsida</taxon>
        <taxon>Liliopsida</taxon>
        <taxon>Poales</taxon>
        <taxon>Poaceae</taxon>
        <taxon>BOP clade</taxon>
        <taxon>Pooideae</taxon>
        <taxon>Triticodae</taxon>
        <taxon>Triticeae</taxon>
        <taxon>Triticinae</taxon>
        <taxon>Aegilops</taxon>
    </lineage>
</organism>
<sequence>MMNIRYELGKGGVPQDGVVREAHVSDVEVDELSMVVVALAKEWLGGRELAVRHLKPLESLDKEHTETGAAIDESLGDRDIADGGRAKHGECASGGCTLERWEAGIALRTGLTRLIMPGAVARLISPAILTRLVAPVLTRVAVVPAASTAASATPVATVAALRAVADELVTECPELLAVVGVVAVHVVEDAERAIVSGRFTGVTAVLHLKLRCQYDGALVFCLQGLGLLVFRISLRMLEEGEAALFGLRTLVRLVEHLQGRAQVVMDSELLAHLDVPDAIGKRRYDGLVRRLPDLEANIREALYELCKALELSSAVALNRLPTSGPAAMFHGGAHMQHHHHHRGASDAPALSNALVAAFKRAQAHQRRGGAGDGVQQTAAPVLAAKVELEQLIVSILDDPSVSRVMREAGFSSSQVKDNVEKAVSSSSPSLERVANMTTTSSVQDSRAKSAGGDDAMRVLECMASGTKRCLVVVGEGAEAAVKAVMDKVSKSELHHRHHERLKSVQFVPLSVTSFRHATREEVEAKTGELRALVCEARAAGKGVALVVEDLAYAADAWHKRRGEHVQGGHSQYYCPVEHAVMEVSGLVSGDSGSGGGRFWLLGFASRTVFMKCRLGQPSLEAVWGIHPLVVPDGGSLALSLSCTIEAQASQQAGRSITGWPLVNGAATTGESELSWCARTPSPEPNIPSWLRRYHDPYHTTPTSSSTSFQQLQDLWNPVRNWSATHHHTSELTLSFSSPTSPAASSLSGYNNNPMTMSSSKPCHPEPRQPWPPSNQGHDGPATRAEAIRDLPRWHNTEIAFPESITVQSKSPNGHAGGTADPERRRPKFTELTAENLKIMCGTLEDCVPWHIKDMAAGVASAVLQRRSGMARQRDTPTPSSTTWLLFKGSDRDGKKSMALEIAKLVFGSYNDFISISSAGCTPVHSSSSSGELSGKRQRSPDYEHGCAQRFYEAIRENPRRVLMIDDVEQMNLESEIGIKRAIASGRVSGCNGVDISLEDAIVVLSCEAFDSRSRASSPRVVKQKVIGGEEDSGGVEKGGMKPPCFSLDLNECASGDDEGHEEEEVLDSDVEICDVVDGVFFFRLPGDLSH</sequence>
<comment type="similarity">
    <text evidence="1">Belongs to the ClpA/ClpB family.</text>
</comment>
<protein>
    <recommendedName>
        <fullName evidence="4">SMAX1-like nucleotide binding domain-containing protein</fullName>
    </recommendedName>
</protein>
<accession>M8C0K8</accession>
<feature type="region of interest" description="Disordered" evidence="3">
    <location>
        <begin position="730"/>
        <end position="781"/>
    </location>
</feature>
<dbReference type="InterPro" id="IPR036628">
    <property type="entry name" value="Clp_N_dom_sf"/>
</dbReference>
<evidence type="ECO:0000256" key="1">
    <source>
        <dbReference type="ARBA" id="ARBA00008675"/>
    </source>
</evidence>
<dbReference type="AlphaFoldDB" id="M8C0K8"/>
<feature type="region of interest" description="Disordered" evidence="3">
    <location>
        <begin position="801"/>
        <end position="826"/>
    </location>
</feature>
<feature type="domain" description="SMAX1-like nucleotide binding" evidence="4">
    <location>
        <begin position="453"/>
        <end position="641"/>
    </location>
</feature>
<evidence type="ECO:0000256" key="2">
    <source>
        <dbReference type="ARBA" id="ARBA00022737"/>
    </source>
</evidence>
<keyword evidence="2" id="KW-0677">Repeat</keyword>
<feature type="region of interest" description="Disordered" evidence="3">
    <location>
        <begin position="919"/>
        <end position="941"/>
    </location>
</feature>
<evidence type="ECO:0000259" key="4">
    <source>
        <dbReference type="Pfam" id="PF23569"/>
    </source>
</evidence>
<dbReference type="InterPro" id="IPR051650">
    <property type="entry name" value="SL_signaling_regulator"/>
</dbReference>